<dbReference type="Pfam" id="PF00583">
    <property type="entry name" value="Acetyltransf_1"/>
    <property type="match status" value="1"/>
</dbReference>
<organism evidence="2 3">
    <name type="scientific">Acetomicrobium flavidum</name>
    <dbReference type="NCBI Taxonomy" id="49896"/>
    <lineage>
        <taxon>Bacteria</taxon>
        <taxon>Thermotogati</taxon>
        <taxon>Synergistota</taxon>
        <taxon>Synergistia</taxon>
        <taxon>Synergistales</taxon>
        <taxon>Acetomicrobiaceae</taxon>
        <taxon>Acetomicrobium</taxon>
    </lineage>
</organism>
<dbReference type="InterPro" id="IPR000182">
    <property type="entry name" value="GNAT_dom"/>
</dbReference>
<keyword evidence="3" id="KW-1185">Reference proteome</keyword>
<proteinExistence type="predicted"/>
<evidence type="ECO:0000313" key="3">
    <source>
        <dbReference type="Proteomes" id="UP000185093"/>
    </source>
</evidence>
<dbReference type="RefSeq" id="WP_143228371.1">
    <property type="nucleotide sequence ID" value="NZ_FSQZ01000001.1"/>
</dbReference>
<evidence type="ECO:0000313" key="2">
    <source>
        <dbReference type="EMBL" id="SIN78736.1"/>
    </source>
</evidence>
<dbReference type="InterPro" id="IPR016181">
    <property type="entry name" value="Acyl_CoA_acyltransferase"/>
</dbReference>
<gene>
    <name evidence="2" type="ORF">SAMN05444368_1929</name>
</gene>
<feature type="domain" description="N-acetyltransferase" evidence="1">
    <location>
        <begin position="62"/>
        <end position="173"/>
    </location>
</feature>
<evidence type="ECO:0000259" key="1">
    <source>
        <dbReference type="Pfam" id="PF00583"/>
    </source>
</evidence>
<accession>A0ABY1JFF7</accession>
<comment type="caution">
    <text evidence="2">The sequence shown here is derived from an EMBL/GenBank/DDBJ whole genome shotgun (WGS) entry which is preliminary data.</text>
</comment>
<dbReference type="EMBL" id="FSQZ01000001">
    <property type="protein sequence ID" value="SIN78736.1"/>
    <property type="molecule type" value="Genomic_DNA"/>
</dbReference>
<reference evidence="2 3" key="1">
    <citation type="submission" date="2016-11" db="EMBL/GenBank/DDBJ databases">
        <authorList>
            <person name="Varghese N."/>
            <person name="Submissions S."/>
        </authorList>
    </citation>
    <scope>NUCLEOTIDE SEQUENCE [LARGE SCALE GENOMIC DNA]</scope>
    <source>
        <strain evidence="2 3">DSM 20664</strain>
    </source>
</reference>
<name>A0ABY1JFF7_9BACT</name>
<dbReference type="SUPFAM" id="SSF55729">
    <property type="entry name" value="Acyl-CoA N-acyltransferases (Nat)"/>
    <property type="match status" value="1"/>
</dbReference>
<dbReference type="Proteomes" id="UP000185093">
    <property type="component" value="Unassembled WGS sequence"/>
</dbReference>
<dbReference type="Gene3D" id="3.40.630.30">
    <property type="match status" value="1"/>
</dbReference>
<sequence length="196" mass="23094">MEKFKSKISSLTPKICHYRLLISTPTVVIDHLAERCKNHCPYLLSVISYDMLPLIEKSRPGYSEMVKRYLDNEHIGFCIIDQDCIASMAWLFYNNRPYSVKVTYYPLPPKRAWFHAAWTNPSYRGRGFHKILIYYRALYIAKYLTEQSSLIFIEANIDPHNFVSFNNYKKCGFSENGDIYVFSFLKGCFSWKRSMS</sequence>
<protein>
    <submittedName>
        <fullName evidence="2">Acetyltransferase (GNAT) family protein</fullName>
    </submittedName>
</protein>